<keyword evidence="1" id="KW-0732">Signal</keyword>
<accession>A0A238Y8N5</accession>
<dbReference type="OrthoDB" id="1364128at2"/>
<dbReference type="Pfam" id="PF10604">
    <property type="entry name" value="Polyketide_cyc2"/>
    <property type="match status" value="1"/>
</dbReference>
<keyword evidence="3" id="KW-1185">Reference proteome</keyword>
<dbReference type="Gene3D" id="3.30.530.20">
    <property type="match status" value="1"/>
</dbReference>
<dbReference type="RefSeq" id="WP_089272143.1">
    <property type="nucleotide sequence ID" value="NZ_FZNN01000015.1"/>
</dbReference>
<dbReference type="AlphaFoldDB" id="A0A238Y8N5"/>
<dbReference type="SUPFAM" id="SSF55961">
    <property type="entry name" value="Bet v1-like"/>
    <property type="match status" value="1"/>
</dbReference>
<evidence type="ECO:0000313" key="2">
    <source>
        <dbReference type="EMBL" id="SNR67447.1"/>
    </source>
</evidence>
<dbReference type="CDD" id="cd07821">
    <property type="entry name" value="PYR_PYL_RCAR_like"/>
    <property type="match status" value="1"/>
</dbReference>
<dbReference type="Proteomes" id="UP000198417">
    <property type="component" value="Unassembled WGS sequence"/>
</dbReference>
<feature type="chain" id="PRO_5013280436" evidence="1">
    <location>
        <begin position="22"/>
        <end position="178"/>
    </location>
</feature>
<organism evidence="2 3">
    <name type="scientific">Puniceibacterium sediminis</name>
    <dbReference type="NCBI Taxonomy" id="1608407"/>
    <lineage>
        <taxon>Bacteria</taxon>
        <taxon>Pseudomonadati</taxon>
        <taxon>Pseudomonadota</taxon>
        <taxon>Alphaproteobacteria</taxon>
        <taxon>Rhodobacterales</taxon>
        <taxon>Paracoccaceae</taxon>
        <taxon>Puniceibacterium</taxon>
    </lineage>
</organism>
<dbReference type="InterPro" id="IPR019587">
    <property type="entry name" value="Polyketide_cyclase/dehydratase"/>
</dbReference>
<gene>
    <name evidence="2" type="ORF">SAMN06265370_11568</name>
</gene>
<evidence type="ECO:0000256" key="1">
    <source>
        <dbReference type="SAM" id="SignalP"/>
    </source>
</evidence>
<dbReference type="InterPro" id="IPR023393">
    <property type="entry name" value="START-like_dom_sf"/>
</dbReference>
<dbReference type="EMBL" id="FZNN01000015">
    <property type="protein sequence ID" value="SNR67447.1"/>
    <property type="molecule type" value="Genomic_DNA"/>
</dbReference>
<dbReference type="PANTHER" id="PTHR39332:SF7">
    <property type="entry name" value="SRPBCC FAMILY PROTEIN"/>
    <property type="match status" value="1"/>
</dbReference>
<sequence length="178" mass="19166">MRQLRNLMVVLGLILPGMALAHGPSRQKVTVTTEVAADPAAVWEAIGNFHDMSWHPAVFETQGEGGNDIDSIRVLVLGEAGGPTITESLYKYDATKMTYSYRIDDVAVEVLPVTNYSSHLTVKPRDGGGSLVEWRGAFYRGYPNNDPPAELNDEAAIAAVTGVYEAGMAALVERFGAP</sequence>
<dbReference type="PANTHER" id="PTHR39332">
    <property type="entry name" value="BLL4707 PROTEIN"/>
    <property type="match status" value="1"/>
</dbReference>
<protein>
    <submittedName>
        <fullName evidence="2">Polyketide cyclase / dehydrase and lipid transport</fullName>
    </submittedName>
</protein>
<proteinExistence type="predicted"/>
<reference evidence="2 3" key="1">
    <citation type="submission" date="2017-06" db="EMBL/GenBank/DDBJ databases">
        <authorList>
            <person name="Kim H.J."/>
            <person name="Triplett B.A."/>
        </authorList>
    </citation>
    <scope>NUCLEOTIDE SEQUENCE [LARGE SCALE GENOMIC DNA]</scope>
    <source>
        <strain evidence="2 3">DSM 29052</strain>
    </source>
</reference>
<name>A0A238Y8N5_9RHOB</name>
<feature type="signal peptide" evidence="1">
    <location>
        <begin position="1"/>
        <end position="21"/>
    </location>
</feature>
<evidence type="ECO:0000313" key="3">
    <source>
        <dbReference type="Proteomes" id="UP000198417"/>
    </source>
</evidence>